<dbReference type="AlphaFoldDB" id="A0A9Q1LRP0"/>
<dbReference type="OrthoDB" id="1897482at2759"/>
<dbReference type="Gene3D" id="2.30.240.10">
    <property type="entry name" value="At5g01610-like"/>
    <property type="match status" value="1"/>
</dbReference>
<feature type="chain" id="PRO_5040242540" evidence="1">
    <location>
        <begin position="20"/>
        <end position="231"/>
    </location>
</feature>
<name>A0A9Q1LRP0_9SOLA</name>
<dbReference type="Pfam" id="PF04398">
    <property type="entry name" value="DUF538"/>
    <property type="match status" value="1"/>
</dbReference>
<evidence type="ECO:0000313" key="2">
    <source>
        <dbReference type="EMBL" id="KAJ8543280.1"/>
    </source>
</evidence>
<keyword evidence="1" id="KW-0732">Signal</keyword>
<feature type="signal peptide" evidence="1">
    <location>
        <begin position="1"/>
        <end position="19"/>
    </location>
</feature>
<dbReference type="PANTHER" id="PTHR31676:SF196">
    <property type="entry name" value="DUF538 FAMILY PROTEIN"/>
    <property type="match status" value="1"/>
</dbReference>
<reference evidence="3" key="1">
    <citation type="journal article" date="2023" name="Proc. Natl. Acad. Sci. U.S.A.">
        <title>Genomic and structural basis for evolution of tropane alkaloid biosynthesis.</title>
        <authorList>
            <person name="Wanga Y.-J."/>
            <person name="Taina T."/>
            <person name="Yua J.-Y."/>
            <person name="Lia J."/>
            <person name="Xua B."/>
            <person name="Chenc J."/>
            <person name="D'Auriad J.C."/>
            <person name="Huanga J.-P."/>
            <person name="Huanga S.-X."/>
        </authorList>
    </citation>
    <scope>NUCLEOTIDE SEQUENCE [LARGE SCALE GENOMIC DNA]</scope>
    <source>
        <strain evidence="3">cv. KIB-2019</strain>
    </source>
</reference>
<dbReference type="Proteomes" id="UP001152561">
    <property type="component" value="Unassembled WGS sequence"/>
</dbReference>
<proteinExistence type="predicted"/>
<dbReference type="SUPFAM" id="SSF141562">
    <property type="entry name" value="At5g01610-like"/>
    <property type="match status" value="2"/>
</dbReference>
<organism evidence="2 3">
    <name type="scientific">Anisodus acutangulus</name>
    <dbReference type="NCBI Taxonomy" id="402998"/>
    <lineage>
        <taxon>Eukaryota</taxon>
        <taxon>Viridiplantae</taxon>
        <taxon>Streptophyta</taxon>
        <taxon>Embryophyta</taxon>
        <taxon>Tracheophyta</taxon>
        <taxon>Spermatophyta</taxon>
        <taxon>Magnoliopsida</taxon>
        <taxon>eudicotyledons</taxon>
        <taxon>Gunneridae</taxon>
        <taxon>Pentapetalae</taxon>
        <taxon>asterids</taxon>
        <taxon>lamiids</taxon>
        <taxon>Solanales</taxon>
        <taxon>Solanaceae</taxon>
        <taxon>Solanoideae</taxon>
        <taxon>Hyoscyameae</taxon>
        <taxon>Anisodus</taxon>
    </lineage>
</organism>
<sequence>MSLTSIFYLVLLFISTTAASRTEKPSACEELQRYDFPMGILPKGLNYEPVIKGVISKGKLRKLSGASVKVLLVWVDIVEVRRRGDNLEFSVGLASANFPIENFEECPQCGCGLDCVDEVKHAFYCSSLVHLPHPPLCILSVHRRQRFPIPDGIRDPSGIQFSCRITPERRNQVKLLLFWINIVEVTHDSDELDFSVGIASADFPIDNFYESPQCGCGFDCVNSGEIGTVTR</sequence>
<protein>
    <submittedName>
        <fullName evidence="2">Uncharacterized protein</fullName>
    </submittedName>
</protein>
<gene>
    <name evidence="2" type="ORF">K7X08_005803</name>
</gene>
<dbReference type="EMBL" id="JAJAGQ010000014">
    <property type="protein sequence ID" value="KAJ8543280.1"/>
    <property type="molecule type" value="Genomic_DNA"/>
</dbReference>
<accession>A0A9Q1LRP0</accession>
<dbReference type="InterPro" id="IPR036758">
    <property type="entry name" value="At5g01610-like"/>
</dbReference>
<keyword evidence="3" id="KW-1185">Reference proteome</keyword>
<dbReference type="PANTHER" id="PTHR31676">
    <property type="entry name" value="T31J12.3 PROTEIN-RELATED"/>
    <property type="match status" value="1"/>
</dbReference>
<comment type="caution">
    <text evidence="2">The sequence shown here is derived from an EMBL/GenBank/DDBJ whole genome shotgun (WGS) entry which is preliminary data.</text>
</comment>
<evidence type="ECO:0000313" key="3">
    <source>
        <dbReference type="Proteomes" id="UP001152561"/>
    </source>
</evidence>
<evidence type="ECO:0000256" key="1">
    <source>
        <dbReference type="SAM" id="SignalP"/>
    </source>
</evidence>
<dbReference type="InterPro" id="IPR007493">
    <property type="entry name" value="DUF538"/>
</dbReference>